<dbReference type="PRINTS" id="PR00146">
    <property type="entry name" value="DHPICSNTHASE"/>
</dbReference>
<evidence type="ECO:0000256" key="6">
    <source>
        <dbReference type="PIRSR" id="PIRSR001365-2"/>
    </source>
</evidence>
<dbReference type="EMBL" id="CP021082">
    <property type="protein sequence ID" value="ASN82710.1"/>
    <property type="molecule type" value="Genomic_DNA"/>
</dbReference>
<name>A0A221T1F9_9DEIO</name>
<proteinExistence type="inferred from homology"/>
<dbReference type="PANTHER" id="PTHR12128:SF66">
    <property type="entry name" value="4-HYDROXY-2-OXOGLUTARATE ALDOLASE, MITOCHONDRIAL"/>
    <property type="match status" value="1"/>
</dbReference>
<dbReference type="PROSITE" id="PS00665">
    <property type="entry name" value="DHDPS_1"/>
    <property type="match status" value="1"/>
</dbReference>
<evidence type="ECO:0000313" key="8">
    <source>
        <dbReference type="Proteomes" id="UP000259030"/>
    </source>
</evidence>
<evidence type="ECO:0000256" key="3">
    <source>
        <dbReference type="ARBA" id="ARBA00023270"/>
    </source>
</evidence>
<keyword evidence="8" id="KW-1185">Reference proteome</keyword>
<dbReference type="RefSeq" id="WP_081425958.1">
    <property type="nucleotide sequence ID" value="NZ_CP021082.1"/>
</dbReference>
<dbReference type="AlphaFoldDB" id="A0A221T1F9"/>
<sequence>MPHTTPSDFHVRGLVVPIVTPYSPHGDLDLAQAEALARFYASQGVPALFPGGTTGEFALLTLNEREALLEAVVRGVQSSGNTGTQIIAHTGAATLDEVLRLSRHAQAQGVPAVAVVTPYYYAYEDAALLAFYQAVCRALPGLAVYAYTIPQRAGNSMSPASVAELGREPNFAGIKDSSGDMHRLLALTEVPGLSVLAGADDLCFPFMTSGGDGLVSGPGGVVPELFLAFFAALSANDTGRALTLARHIREFSRIIRGGGRIDYLKAGLDWRGLTNGPSRPPLPNLTAEERRSLTQQLDRFAQDLDADGVTLSGAARQDAAV</sequence>
<dbReference type="InterPro" id="IPR013785">
    <property type="entry name" value="Aldolase_TIM"/>
</dbReference>
<dbReference type="PIRSF" id="PIRSF001365">
    <property type="entry name" value="DHDPS"/>
    <property type="match status" value="1"/>
</dbReference>
<evidence type="ECO:0000313" key="7">
    <source>
        <dbReference type="EMBL" id="ASN82710.1"/>
    </source>
</evidence>
<dbReference type="CDD" id="cd00408">
    <property type="entry name" value="DHDPS-like"/>
    <property type="match status" value="1"/>
</dbReference>
<accession>A0A221T1F9</accession>
<dbReference type="KEGG" id="dfc:DFI_16260"/>
<geneLocation type="plasmid" evidence="8">
    <name>pdfi1</name>
</geneLocation>
<evidence type="ECO:0000256" key="4">
    <source>
        <dbReference type="PIRNR" id="PIRNR001365"/>
    </source>
</evidence>
<keyword evidence="7" id="KW-0614">Plasmid</keyword>
<reference evidence="7 8" key="1">
    <citation type="submission" date="2017-05" db="EMBL/GenBank/DDBJ databases">
        <title>The complete genome sequence of Deinococcus ficus isolated from the rhizosphere of the Ficus religiosa L. in Taiwan.</title>
        <authorList>
            <person name="Wu K.-M."/>
            <person name="Liao T.-L."/>
            <person name="Liu Y.-M."/>
            <person name="Young C.-C."/>
            <person name="Tsai S.-F."/>
        </authorList>
    </citation>
    <scope>NUCLEOTIDE SEQUENCE [LARGE SCALE GENOMIC DNA]</scope>
    <source>
        <strain evidence="7 8">CC-FR2-10</strain>
        <plasmid evidence="8">pdfi1</plasmid>
    </source>
</reference>
<comment type="similarity">
    <text evidence="1 4">Belongs to the DapA family.</text>
</comment>
<evidence type="ECO:0000256" key="2">
    <source>
        <dbReference type="ARBA" id="ARBA00023239"/>
    </source>
</evidence>
<feature type="active site" description="Schiff-base intermediate with substrate" evidence="5">
    <location>
        <position position="175"/>
    </location>
</feature>
<evidence type="ECO:0000256" key="1">
    <source>
        <dbReference type="ARBA" id="ARBA00007592"/>
    </source>
</evidence>
<keyword evidence="2 4" id="KW-0456">Lyase</keyword>
<protein>
    <submittedName>
        <fullName evidence="7">Dihydrodipicolinate synthase family protein</fullName>
    </submittedName>
</protein>
<feature type="active site" description="Proton donor/acceptor" evidence="5">
    <location>
        <position position="147"/>
    </location>
</feature>
<feature type="binding site" evidence="6">
    <location>
        <position position="215"/>
    </location>
    <ligand>
        <name>pyruvate</name>
        <dbReference type="ChEBI" id="CHEBI:15361"/>
    </ligand>
</feature>
<dbReference type="PANTHER" id="PTHR12128">
    <property type="entry name" value="DIHYDRODIPICOLINATE SYNTHASE"/>
    <property type="match status" value="1"/>
</dbReference>
<dbReference type="InterPro" id="IPR020624">
    <property type="entry name" value="Schiff_base-form_aldolases_CS"/>
</dbReference>
<feature type="binding site" evidence="6">
    <location>
        <position position="54"/>
    </location>
    <ligand>
        <name>pyruvate</name>
        <dbReference type="ChEBI" id="CHEBI:15361"/>
    </ligand>
</feature>
<keyword evidence="3" id="KW-0704">Schiff base</keyword>
<gene>
    <name evidence="7" type="ORF">DFI_16260</name>
</gene>
<dbReference type="Gene3D" id="3.20.20.70">
    <property type="entry name" value="Aldolase class I"/>
    <property type="match status" value="1"/>
</dbReference>
<dbReference type="SUPFAM" id="SSF51569">
    <property type="entry name" value="Aldolase"/>
    <property type="match status" value="1"/>
</dbReference>
<dbReference type="GO" id="GO:0008840">
    <property type="term" value="F:4-hydroxy-tetrahydrodipicolinate synthase activity"/>
    <property type="evidence" value="ECO:0007669"/>
    <property type="project" value="TreeGrafter"/>
</dbReference>
<dbReference type="SMART" id="SM01130">
    <property type="entry name" value="DHDPS"/>
    <property type="match status" value="1"/>
</dbReference>
<evidence type="ECO:0000256" key="5">
    <source>
        <dbReference type="PIRSR" id="PIRSR001365-1"/>
    </source>
</evidence>
<dbReference type="InterPro" id="IPR002220">
    <property type="entry name" value="DapA-like"/>
</dbReference>
<dbReference type="Proteomes" id="UP000259030">
    <property type="component" value="Plasmid pDFI1"/>
</dbReference>
<dbReference type="Pfam" id="PF00701">
    <property type="entry name" value="DHDPS"/>
    <property type="match status" value="1"/>
</dbReference>
<organism evidence="7 8">
    <name type="scientific">Deinococcus ficus</name>
    <dbReference type="NCBI Taxonomy" id="317577"/>
    <lineage>
        <taxon>Bacteria</taxon>
        <taxon>Thermotogati</taxon>
        <taxon>Deinococcota</taxon>
        <taxon>Deinococci</taxon>
        <taxon>Deinococcales</taxon>
        <taxon>Deinococcaceae</taxon>
        <taxon>Deinococcus</taxon>
    </lineage>
</organism>